<dbReference type="PANTHER" id="PTHR12363:SF33">
    <property type="entry name" value="IMPORTIN-13"/>
    <property type="match status" value="1"/>
</dbReference>
<dbReference type="SUPFAM" id="SSF48371">
    <property type="entry name" value="ARM repeat"/>
    <property type="match status" value="1"/>
</dbReference>
<dbReference type="GO" id="GO:0005634">
    <property type="term" value="C:nucleus"/>
    <property type="evidence" value="ECO:0007669"/>
    <property type="project" value="UniProtKB-SubCell"/>
</dbReference>
<comment type="caution">
    <text evidence="5">The sequence shown here is derived from an EMBL/GenBank/DDBJ whole genome shotgun (WGS) entry which is preliminary data.</text>
</comment>
<dbReference type="GO" id="GO:0005737">
    <property type="term" value="C:cytoplasm"/>
    <property type="evidence" value="ECO:0007669"/>
    <property type="project" value="TreeGrafter"/>
</dbReference>
<comment type="similarity">
    <text evidence="2">Belongs to the importin beta family.</text>
</comment>
<dbReference type="Proteomes" id="UP000029867">
    <property type="component" value="Unassembled WGS sequence"/>
</dbReference>
<keyword evidence="3" id="KW-0813">Transport</keyword>
<evidence type="ECO:0000256" key="2">
    <source>
        <dbReference type="ARBA" id="ARBA00007991"/>
    </source>
</evidence>
<evidence type="ECO:0000256" key="4">
    <source>
        <dbReference type="ARBA" id="ARBA00023242"/>
    </source>
</evidence>
<dbReference type="EMBL" id="JQFK01000058">
    <property type="protein sequence ID" value="KGK36678.1"/>
    <property type="molecule type" value="Genomic_DNA"/>
</dbReference>
<dbReference type="eggNOG" id="KOG2022">
    <property type="taxonomic scope" value="Eukaryota"/>
</dbReference>
<evidence type="ECO:0000313" key="5">
    <source>
        <dbReference type="EMBL" id="KGK36678.1"/>
    </source>
</evidence>
<evidence type="ECO:0000256" key="3">
    <source>
        <dbReference type="ARBA" id="ARBA00022448"/>
    </source>
</evidence>
<sequence length="1007" mass="116152">MSSVDEIASLVQTLYSPNQDKDLILSVQQQLQNIQKRPDAPELAHELLKYNVQTIQFFGALTYTVYLFNHPIDTQIGDVMIGELVEACSRNLDSVVIQKLLFNIAKIYTNILYFPINDLFQKLSSKGLDMITISKYGLLACKTIGEELNRCEKITAEKNQMIMDSMLEDNTKNLLNNTTHLVLEDSSLKKVWLDCLQAWMIYVSKSSFEFHVKSDLNEYYRITLMLLQKLDIDALDLISEIFDVCPSQLNNDNKSFFRSLVFSEWTTNFITNNDIDDNSKLSKLIASSLDSEILTFASKLIDSEYQQRIEFLLFLTNQPGDPITDEPFSVDMLEFWTLFAEAFINDTEAIHTLIGNEEAKIQTLHKISKTYFIKLSAIYWEKCKLIDGFDEYEDEFLNFRRDIGELFESLFTIARSEVFNNLSNSVSSSLLNERCSNDQIKNADTSLYLLTVISSIVGETENDTNLFYDLNCLFESKFLVRIASLPLSSDLDNKLYQYLVKDSIKFISEINWFYQTPSGLSHVNDVLMFLFKYLEDSNFQDSASRAILSITDTCRSDLTSLLNDFELAATSIIKNIDVDTNVRTRIIRSYSSILQTVANLRLQAEKISKFLDLIYTESISAYGSIETTAGNADILEKIDAFLVSMVSSLVGLARGLEIPEDWEKYYEDDPDKMKLSYEYWKFQDQHKFQVHDKCLKLVLLFTFPSYHFSNLSTKRNLNPEIVEQVYNLLRSGLSEPIPGPFVIDYFEIIKLIIKVFQYCQTNETSNVDPPIIKFIQLYGILVKSNYTSSTITKITGLQVGIDDLHMSEVIDVLLFQNFDSITEDTDVLQYIFTLLGDIITCYPTELIQNPGFVRIMEIFIDQIYRNCQQRFVVISLSKFASNLIYLRKGKLEDVEFMNHLLVDKNIGEILVLNLMRGFINTSRSLIEFYVDIIRALTSKYGKYLRVWIENAFLRINEENMTKNAKIVDQKVVEGFIKQLLVTRGQRVANRIIKEFWYTVTGMVDYGM</sequence>
<evidence type="ECO:0000313" key="6">
    <source>
        <dbReference type="Proteomes" id="UP000029867"/>
    </source>
</evidence>
<reference evidence="6" key="1">
    <citation type="journal article" date="2014" name="Microb. Cell Fact.">
        <title>Exploiting Issatchenkia orientalis SD108 for succinic acid production.</title>
        <authorList>
            <person name="Xiao H."/>
            <person name="Shao Z."/>
            <person name="Jiang Y."/>
            <person name="Dole S."/>
            <person name="Zhao H."/>
        </authorList>
    </citation>
    <scope>NUCLEOTIDE SEQUENCE [LARGE SCALE GENOMIC DNA]</scope>
    <source>
        <strain evidence="6">SD108</strain>
    </source>
</reference>
<name>A0A099NV08_PICKU</name>
<comment type="subcellular location">
    <subcellularLocation>
        <location evidence="1">Nucleus</location>
    </subcellularLocation>
</comment>
<accession>A0A099NV08</accession>
<dbReference type="Gene3D" id="1.25.10.10">
    <property type="entry name" value="Leucine-rich Repeat Variant"/>
    <property type="match status" value="1"/>
</dbReference>
<dbReference type="GO" id="GO:0006606">
    <property type="term" value="P:protein import into nucleus"/>
    <property type="evidence" value="ECO:0007669"/>
    <property type="project" value="TreeGrafter"/>
</dbReference>
<dbReference type="PANTHER" id="PTHR12363">
    <property type="entry name" value="TRANSPORTIN 3 AND IMPORTIN 13"/>
    <property type="match status" value="1"/>
</dbReference>
<dbReference type="AlphaFoldDB" id="A0A099NV08"/>
<keyword evidence="4" id="KW-0539">Nucleus</keyword>
<gene>
    <name evidence="5" type="ORF">JL09_g4166</name>
</gene>
<dbReference type="InterPro" id="IPR016024">
    <property type="entry name" value="ARM-type_fold"/>
</dbReference>
<dbReference type="InterPro" id="IPR011989">
    <property type="entry name" value="ARM-like"/>
</dbReference>
<evidence type="ECO:0000256" key="1">
    <source>
        <dbReference type="ARBA" id="ARBA00004123"/>
    </source>
</evidence>
<protein>
    <submittedName>
        <fullName evidence="5">Uncharacterized protein</fullName>
    </submittedName>
</protein>
<dbReference type="VEuPathDB" id="FungiDB:C5L36_0A00410"/>
<dbReference type="InterPro" id="IPR051345">
    <property type="entry name" value="Importin_beta-like_NTR"/>
</dbReference>
<organism evidence="5 6">
    <name type="scientific">Pichia kudriavzevii</name>
    <name type="common">Yeast</name>
    <name type="synonym">Issatchenkia orientalis</name>
    <dbReference type="NCBI Taxonomy" id="4909"/>
    <lineage>
        <taxon>Eukaryota</taxon>
        <taxon>Fungi</taxon>
        <taxon>Dikarya</taxon>
        <taxon>Ascomycota</taxon>
        <taxon>Saccharomycotina</taxon>
        <taxon>Pichiomycetes</taxon>
        <taxon>Pichiales</taxon>
        <taxon>Pichiaceae</taxon>
        <taxon>Pichia</taxon>
    </lineage>
</organism>
<dbReference type="HOGENOM" id="CLU_011832_0_0_1"/>
<proteinExistence type="inferred from homology"/>